<proteinExistence type="predicted"/>
<dbReference type="EMBL" id="CAJOAZ010022980">
    <property type="protein sequence ID" value="CAF4371134.1"/>
    <property type="molecule type" value="Genomic_DNA"/>
</dbReference>
<protein>
    <submittedName>
        <fullName evidence="1">Uncharacterized protein</fullName>
    </submittedName>
</protein>
<evidence type="ECO:0000313" key="1">
    <source>
        <dbReference type="EMBL" id="CAF4371134.1"/>
    </source>
</evidence>
<sequence>YIRAYFRLIQQMKTNTQLVLNQTISSMTLEQLNWQQILERFTIKNNLVTEQFFQLTITAKNFSERLKHLSTTKISLGMNNTYNYDKETYIQTDEIRQLIKNRYPEKDLFTVIQDYNGSNNNRTANSRSEIIVQNVS</sequence>
<feature type="non-terminal residue" evidence="1">
    <location>
        <position position="1"/>
    </location>
</feature>
<comment type="caution">
    <text evidence="1">The sequence shown here is derived from an EMBL/GenBank/DDBJ whole genome shotgun (WGS) entry which is preliminary data.</text>
</comment>
<name>A0A820MCW3_9BILA</name>
<reference evidence="1" key="1">
    <citation type="submission" date="2021-02" db="EMBL/GenBank/DDBJ databases">
        <authorList>
            <person name="Nowell W R."/>
        </authorList>
    </citation>
    <scope>NUCLEOTIDE SEQUENCE</scope>
</reference>
<organism evidence="1 2">
    <name type="scientific">Adineta steineri</name>
    <dbReference type="NCBI Taxonomy" id="433720"/>
    <lineage>
        <taxon>Eukaryota</taxon>
        <taxon>Metazoa</taxon>
        <taxon>Spiralia</taxon>
        <taxon>Gnathifera</taxon>
        <taxon>Rotifera</taxon>
        <taxon>Eurotatoria</taxon>
        <taxon>Bdelloidea</taxon>
        <taxon>Adinetida</taxon>
        <taxon>Adinetidae</taxon>
        <taxon>Adineta</taxon>
    </lineage>
</organism>
<evidence type="ECO:0000313" key="2">
    <source>
        <dbReference type="Proteomes" id="UP000663844"/>
    </source>
</evidence>
<gene>
    <name evidence="1" type="ORF">OXD698_LOCUS49846</name>
</gene>
<dbReference type="AlphaFoldDB" id="A0A820MCW3"/>
<dbReference type="Proteomes" id="UP000663844">
    <property type="component" value="Unassembled WGS sequence"/>
</dbReference>
<accession>A0A820MCW3</accession>